<feature type="transmembrane region" description="Helical" evidence="1">
    <location>
        <begin position="115"/>
        <end position="137"/>
    </location>
</feature>
<keyword evidence="1" id="KW-0472">Membrane</keyword>
<keyword evidence="1" id="KW-0812">Transmembrane</keyword>
<dbReference type="GO" id="GO:0004129">
    <property type="term" value="F:cytochrome-c oxidase activity"/>
    <property type="evidence" value="ECO:0007669"/>
    <property type="project" value="InterPro"/>
</dbReference>
<organism evidence="2 3">
    <name type="scientific">Robertkochia marina</name>
    <dbReference type="NCBI Taxonomy" id="1227945"/>
    <lineage>
        <taxon>Bacteria</taxon>
        <taxon>Pseudomonadati</taxon>
        <taxon>Bacteroidota</taxon>
        <taxon>Flavobacteriia</taxon>
        <taxon>Flavobacteriales</taxon>
        <taxon>Flavobacteriaceae</taxon>
        <taxon>Robertkochia</taxon>
    </lineage>
</organism>
<feature type="transmembrane region" description="Helical" evidence="1">
    <location>
        <begin position="47"/>
        <end position="65"/>
    </location>
</feature>
<dbReference type="GO" id="GO:0022904">
    <property type="term" value="P:respiratory electron transport chain"/>
    <property type="evidence" value="ECO:0007669"/>
    <property type="project" value="InterPro"/>
</dbReference>
<dbReference type="Pfam" id="PF04238">
    <property type="entry name" value="DUF420"/>
    <property type="match status" value="1"/>
</dbReference>
<protein>
    <submittedName>
        <fullName evidence="2">DUF420 domain-containing protein</fullName>
    </submittedName>
</protein>
<dbReference type="Proteomes" id="UP000305939">
    <property type="component" value="Unassembled WGS sequence"/>
</dbReference>
<name>A0A4S3M3Y0_9FLAO</name>
<dbReference type="PANTHER" id="PTHR37692">
    <property type="entry name" value="HYPOTHETICAL MEMBRANE SPANNING PROTEIN"/>
    <property type="match status" value="1"/>
</dbReference>
<comment type="caution">
    <text evidence="2">The sequence shown here is derived from an EMBL/GenBank/DDBJ whole genome shotgun (WGS) entry which is preliminary data.</text>
</comment>
<gene>
    <name evidence="2" type="ORF">E7Z59_04440</name>
</gene>
<dbReference type="OrthoDB" id="9811380at2"/>
<evidence type="ECO:0000313" key="2">
    <source>
        <dbReference type="EMBL" id="THD69580.1"/>
    </source>
</evidence>
<keyword evidence="3" id="KW-1185">Reference proteome</keyword>
<proteinExistence type="predicted"/>
<dbReference type="InterPro" id="IPR007352">
    <property type="entry name" value="DUF420"/>
</dbReference>
<dbReference type="GO" id="GO:0016020">
    <property type="term" value="C:membrane"/>
    <property type="evidence" value="ECO:0007669"/>
    <property type="project" value="InterPro"/>
</dbReference>
<feature type="transmembrane region" description="Helical" evidence="1">
    <location>
        <begin position="77"/>
        <end position="95"/>
    </location>
</feature>
<evidence type="ECO:0000256" key="1">
    <source>
        <dbReference type="SAM" id="Phobius"/>
    </source>
</evidence>
<feature type="transmembrane region" description="Helical" evidence="1">
    <location>
        <begin position="157"/>
        <end position="176"/>
    </location>
</feature>
<dbReference type="PANTHER" id="PTHR37692:SF1">
    <property type="entry name" value="DUF420 DOMAIN-CONTAINING PROTEIN"/>
    <property type="match status" value="1"/>
</dbReference>
<feature type="transmembrane region" description="Helical" evidence="1">
    <location>
        <begin position="15"/>
        <end position="35"/>
    </location>
</feature>
<reference evidence="2 3" key="1">
    <citation type="submission" date="2019-04" db="EMBL/GenBank/DDBJ databases">
        <title>Draft genome sequence of Robertkochia marina CC-AMO-30D.</title>
        <authorList>
            <person name="Hameed A."/>
            <person name="Lin S.-Y."/>
            <person name="Shahina M."/>
            <person name="Lai W.-A."/>
            <person name="Young C.-C."/>
        </authorList>
    </citation>
    <scope>NUCLEOTIDE SEQUENCE [LARGE SCALE GENOMIC DNA]</scope>
    <source>
        <strain evidence="2 3">CC-AMO-30D</strain>
    </source>
</reference>
<dbReference type="EMBL" id="SSMC01000001">
    <property type="protein sequence ID" value="THD69580.1"/>
    <property type="molecule type" value="Genomic_DNA"/>
</dbReference>
<dbReference type="AlphaFoldDB" id="A0A4S3M3Y0"/>
<dbReference type="Gene3D" id="1.20.120.80">
    <property type="entry name" value="Cytochrome c oxidase, subunit III, four-helix bundle"/>
    <property type="match status" value="1"/>
</dbReference>
<keyword evidence="1" id="KW-1133">Transmembrane helix</keyword>
<accession>A0A4S3M3Y0</accession>
<sequence>MSASPEALEKKYNKYIWVLSVVIPVAVAVLFRVRIPNVEPLSFLPPVYASINALTAVLLVWAVVAIKKGNRTLHENLMKVCIGLSLAFLVMYVAYHMTSDPTPFGGEGMIKTVYFILLVSHIVLSIGVIPLVLISFVKALSQRFDKHRKIAKITFPIWLYVAVTGVIVYLMISPYYQ</sequence>
<evidence type="ECO:0000313" key="3">
    <source>
        <dbReference type="Proteomes" id="UP000305939"/>
    </source>
</evidence>
<dbReference type="InterPro" id="IPR013833">
    <property type="entry name" value="Cyt_c_oxidase_su3_a-hlx"/>
</dbReference>